<dbReference type="SMART" id="SM01217">
    <property type="entry name" value="Fn3_like"/>
    <property type="match status" value="1"/>
</dbReference>
<dbReference type="EMBL" id="BT123591">
    <property type="protein sequence ID" value="ADE76904.1"/>
    <property type="molecule type" value="mRNA"/>
</dbReference>
<dbReference type="OMA" id="YEMEAGQ"/>
<reference evidence="5" key="1">
    <citation type="submission" date="2010-04" db="EMBL/GenBank/DDBJ databases">
        <authorList>
            <person name="Reid K.E."/>
            <person name="Liao N."/>
            <person name="Chan S."/>
            <person name="Docking R."/>
            <person name="Taylor G."/>
            <person name="Moore R."/>
            <person name="Mayo M."/>
            <person name="Munro S."/>
            <person name="King J."/>
            <person name="Yanchuk A."/>
            <person name="Holt R."/>
            <person name="Jones S."/>
            <person name="Marra M."/>
            <person name="Ritland C.E."/>
            <person name="Ritland K."/>
            <person name="Bohlmann J."/>
        </authorList>
    </citation>
    <scope>NUCLEOTIDE SEQUENCE</scope>
    <source>
        <tissue evidence="5">Bud</tissue>
    </source>
</reference>
<dbReference type="InterPro" id="IPR013783">
    <property type="entry name" value="Ig-like_fold"/>
</dbReference>
<evidence type="ECO:0000313" key="5">
    <source>
        <dbReference type="EMBL" id="ADE76904.1"/>
    </source>
</evidence>
<proteinExistence type="evidence at transcript level"/>
<dbReference type="InterPro" id="IPR026891">
    <property type="entry name" value="Fn3-like"/>
</dbReference>
<evidence type="ECO:0000256" key="1">
    <source>
        <dbReference type="ARBA" id="ARBA00005336"/>
    </source>
</evidence>
<dbReference type="InterPro" id="IPR044993">
    <property type="entry name" value="BXL"/>
</dbReference>
<dbReference type="GO" id="GO:0031222">
    <property type="term" value="P:arabinan catabolic process"/>
    <property type="evidence" value="ECO:0007669"/>
    <property type="project" value="TreeGrafter"/>
</dbReference>
<dbReference type="PANTHER" id="PTHR42721">
    <property type="entry name" value="SUGAR HYDROLASE-RELATED"/>
    <property type="match status" value="1"/>
</dbReference>
<name>D5ABI5_PICSI</name>
<dbReference type="GO" id="GO:0045493">
    <property type="term" value="P:xylan catabolic process"/>
    <property type="evidence" value="ECO:0007669"/>
    <property type="project" value="InterPro"/>
</dbReference>
<dbReference type="Gene3D" id="2.60.40.10">
    <property type="entry name" value="Immunoglobulins"/>
    <property type="match status" value="1"/>
</dbReference>
<keyword evidence="3" id="KW-0326">Glycosidase</keyword>
<dbReference type="InterPro" id="IPR036881">
    <property type="entry name" value="Glyco_hydro_3_C_sf"/>
</dbReference>
<sequence>MFGEAVETAKKVDEVIVVVGLDQTQEKEERDRIKLTLPGQQENLVYQVSRAAKRPVVFVILSGGPVDVSFAVNDPQISSIIWAGYPGQAGGQALAEIIFGDYNPGGRLPMTWYPQDFVKIPMTDMNMRPNHDTGYPGRTYRFYTGKKVFEFGQGLSYSAYSYNFSSTTIQKIDLNVTMEHFEALGNRGKGHVRVENTPCRKLKFRSSIFVRNHDKMDGRHAVLLYSKSPATHKGAPQKQLIGFRSVHVQGKHTAKVTFVVKPCDHFSTVEENGQRLLAIGSHSLIVGDTQYPVSLVTKHLNRNS</sequence>
<dbReference type="PANTHER" id="PTHR42721:SF3">
    <property type="entry name" value="BETA-D-XYLOSIDASE 5-RELATED"/>
    <property type="match status" value="1"/>
</dbReference>
<dbReference type="GO" id="GO:0009044">
    <property type="term" value="F:xylan 1,4-beta-xylosidase activity"/>
    <property type="evidence" value="ECO:0007669"/>
    <property type="project" value="InterPro"/>
</dbReference>
<dbReference type="Pfam" id="PF01915">
    <property type="entry name" value="Glyco_hydro_3_C"/>
    <property type="match status" value="1"/>
</dbReference>
<keyword evidence="2" id="KW-0378">Hydrolase</keyword>
<dbReference type="Pfam" id="PF14310">
    <property type="entry name" value="Fn3-like"/>
    <property type="match status" value="1"/>
</dbReference>
<dbReference type="Gene3D" id="3.40.50.1700">
    <property type="entry name" value="Glycoside hydrolase family 3 C-terminal domain"/>
    <property type="match status" value="1"/>
</dbReference>
<dbReference type="GO" id="GO:0046556">
    <property type="term" value="F:alpha-L-arabinofuranosidase activity"/>
    <property type="evidence" value="ECO:0007669"/>
    <property type="project" value="TreeGrafter"/>
</dbReference>
<organism evidence="5">
    <name type="scientific">Picea sitchensis</name>
    <name type="common">Sitka spruce</name>
    <name type="synonym">Pinus sitchensis</name>
    <dbReference type="NCBI Taxonomy" id="3332"/>
    <lineage>
        <taxon>Eukaryota</taxon>
        <taxon>Viridiplantae</taxon>
        <taxon>Streptophyta</taxon>
        <taxon>Embryophyta</taxon>
        <taxon>Tracheophyta</taxon>
        <taxon>Spermatophyta</taxon>
        <taxon>Pinopsida</taxon>
        <taxon>Pinidae</taxon>
        <taxon>Conifers I</taxon>
        <taxon>Pinales</taxon>
        <taxon>Pinaceae</taxon>
        <taxon>Picea</taxon>
    </lineage>
</organism>
<dbReference type="AlphaFoldDB" id="D5ABI5"/>
<evidence type="ECO:0000256" key="2">
    <source>
        <dbReference type="ARBA" id="ARBA00022801"/>
    </source>
</evidence>
<dbReference type="InterPro" id="IPR002772">
    <property type="entry name" value="Glyco_hydro_3_C"/>
</dbReference>
<comment type="similarity">
    <text evidence="1">Belongs to the glycosyl hydrolase 3 family.</text>
</comment>
<evidence type="ECO:0000256" key="3">
    <source>
        <dbReference type="ARBA" id="ARBA00023295"/>
    </source>
</evidence>
<protein>
    <recommendedName>
        <fullName evidence="4">Fibronectin type III-like domain-containing protein</fullName>
    </recommendedName>
</protein>
<dbReference type="SUPFAM" id="SSF52279">
    <property type="entry name" value="Beta-D-glucan exohydrolase, C-terminal domain"/>
    <property type="match status" value="1"/>
</dbReference>
<evidence type="ECO:0000259" key="4">
    <source>
        <dbReference type="SMART" id="SM01217"/>
    </source>
</evidence>
<accession>D5ABI5</accession>
<feature type="domain" description="Fibronectin type III-like" evidence="4">
    <location>
        <begin position="220"/>
        <end position="290"/>
    </location>
</feature>